<evidence type="ECO:0000313" key="2">
    <source>
        <dbReference type="Proteomes" id="UP000694892"/>
    </source>
</evidence>
<proteinExistence type="predicted"/>
<organism evidence="1 2">
    <name type="scientific">Xenopus laevis</name>
    <name type="common">African clawed frog</name>
    <dbReference type="NCBI Taxonomy" id="8355"/>
    <lineage>
        <taxon>Eukaryota</taxon>
        <taxon>Metazoa</taxon>
        <taxon>Chordata</taxon>
        <taxon>Craniata</taxon>
        <taxon>Vertebrata</taxon>
        <taxon>Euteleostomi</taxon>
        <taxon>Amphibia</taxon>
        <taxon>Batrachia</taxon>
        <taxon>Anura</taxon>
        <taxon>Pipoidea</taxon>
        <taxon>Pipidae</taxon>
        <taxon>Xenopodinae</taxon>
        <taxon>Xenopus</taxon>
        <taxon>Xenopus</taxon>
    </lineage>
</organism>
<protein>
    <submittedName>
        <fullName evidence="1">Uncharacterized protein</fullName>
    </submittedName>
</protein>
<gene>
    <name evidence="1" type="ORF">XELAEV_18019136mg</name>
</gene>
<dbReference type="EMBL" id="CM004470">
    <property type="protein sequence ID" value="OCT90521.1"/>
    <property type="molecule type" value="Genomic_DNA"/>
</dbReference>
<sequence>MYTPCMTPNLIIIHSCRLMTAEGHKSHQILEDYSILCTLVWIKNLQKVLITDCAAYNMCVSVLCRDHNTGTIAY</sequence>
<name>A0A974DG67_XENLA</name>
<dbReference type="Proteomes" id="UP000694892">
    <property type="component" value="Chromosome 3L"/>
</dbReference>
<dbReference type="AlphaFoldDB" id="A0A974DG67"/>
<evidence type="ECO:0000313" key="1">
    <source>
        <dbReference type="EMBL" id="OCT90521.1"/>
    </source>
</evidence>
<reference evidence="2" key="1">
    <citation type="journal article" date="2016" name="Nature">
        <title>Genome evolution in the allotetraploid frog Xenopus laevis.</title>
        <authorList>
            <person name="Session A.M."/>
            <person name="Uno Y."/>
            <person name="Kwon T."/>
            <person name="Chapman J.A."/>
            <person name="Toyoda A."/>
            <person name="Takahashi S."/>
            <person name="Fukui A."/>
            <person name="Hikosaka A."/>
            <person name="Suzuki A."/>
            <person name="Kondo M."/>
            <person name="van Heeringen S.J."/>
            <person name="Quigley I."/>
            <person name="Heinz S."/>
            <person name="Ogino H."/>
            <person name="Ochi H."/>
            <person name="Hellsten U."/>
            <person name="Lyons J.B."/>
            <person name="Simakov O."/>
            <person name="Putnam N."/>
            <person name="Stites J."/>
            <person name="Kuroki Y."/>
            <person name="Tanaka T."/>
            <person name="Michiue T."/>
            <person name="Watanabe M."/>
            <person name="Bogdanovic O."/>
            <person name="Lister R."/>
            <person name="Georgiou G."/>
            <person name="Paranjpe S.S."/>
            <person name="van Kruijsbergen I."/>
            <person name="Shu S."/>
            <person name="Carlson J."/>
            <person name="Kinoshita T."/>
            <person name="Ohta Y."/>
            <person name="Mawaribuchi S."/>
            <person name="Jenkins J."/>
            <person name="Grimwood J."/>
            <person name="Schmutz J."/>
            <person name="Mitros T."/>
            <person name="Mozaffari S.V."/>
            <person name="Suzuki Y."/>
            <person name="Haramoto Y."/>
            <person name="Yamamoto T.S."/>
            <person name="Takagi C."/>
            <person name="Heald R."/>
            <person name="Miller K."/>
            <person name="Haudenschild C."/>
            <person name="Kitzman J."/>
            <person name="Nakayama T."/>
            <person name="Izutsu Y."/>
            <person name="Robert J."/>
            <person name="Fortriede J."/>
            <person name="Burns K."/>
            <person name="Lotay V."/>
            <person name="Karimi K."/>
            <person name="Yasuoka Y."/>
            <person name="Dichmann D.S."/>
            <person name="Flajnik M.F."/>
            <person name="Houston D.W."/>
            <person name="Shendure J."/>
            <person name="DuPasquier L."/>
            <person name="Vize P.D."/>
            <person name="Zorn A.M."/>
            <person name="Ito M."/>
            <person name="Marcotte E.M."/>
            <person name="Wallingford J.B."/>
            <person name="Ito Y."/>
            <person name="Asashima M."/>
            <person name="Ueno N."/>
            <person name="Matsuda Y."/>
            <person name="Veenstra G.J."/>
            <person name="Fujiyama A."/>
            <person name="Harland R.M."/>
            <person name="Taira M."/>
            <person name="Rokhsar D.S."/>
        </authorList>
    </citation>
    <scope>NUCLEOTIDE SEQUENCE [LARGE SCALE GENOMIC DNA]</scope>
    <source>
        <strain evidence="2">J</strain>
    </source>
</reference>
<accession>A0A974DG67</accession>